<dbReference type="PROSITE" id="PS51387">
    <property type="entry name" value="FAD_PCMH"/>
    <property type="match status" value="1"/>
</dbReference>
<dbReference type="PANTHER" id="PTHR21071:SF4">
    <property type="entry name" value="UDP-N-ACETYLENOLPYRUVOYLGLUCOSAMINE REDUCTASE"/>
    <property type="match status" value="1"/>
</dbReference>
<evidence type="ECO:0000313" key="22">
    <source>
        <dbReference type="Proteomes" id="UP000306416"/>
    </source>
</evidence>
<dbReference type="InterPro" id="IPR016169">
    <property type="entry name" value="FAD-bd_PCMH_sub2"/>
</dbReference>
<feature type="active site" description="Proton donor" evidence="19">
    <location>
        <position position="222"/>
    </location>
</feature>
<dbReference type="Gene3D" id="3.30.465.10">
    <property type="match status" value="1"/>
</dbReference>
<dbReference type="InterPro" id="IPR016167">
    <property type="entry name" value="FAD-bd_PCMH_sub1"/>
</dbReference>
<proteinExistence type="inferred from homology"/>
<keyword evidence="14 19" id="KW-0560">Oxidoreductase</keyword>
<dbReference type="Gene3D" id="3.30.43.10">
    <property type="entry name" value="Uridine Diphospho-n-acetylenolpyruvylglucosamine Reductase, domain 2"/>
    <property type="match status" value="1"/>
</dbReference>
<sequence length="321" mass="34228">MPSQKPNRQDGVIIEEDVLLAPFTTFQIGGPARYFARARTVQQVRQALRFAQDQALPFCFLGGGSNLLVSDDGFEGLVVRLVMDAVSVDGATVSVEAGYDLNRLVLDSAQWGLSGLEPLAGIPGTVGGAVRGNAGAYGGAIGDVVHSVSVLDTATLDVITMPREECSFAYRDSLFKGDPWLAVMGTVLTLSPAPPAEIKGRIEQTVAKREAKQLSCDRSAGSFFMNPVVQDAGLIRSFEADQGVRCRECRIPAGWLIERAGVRNLRVGGAAVSHRHANYLVNTGGATAVDMMELAWQVKAGVRVKLGVLLQEEVSTLGLTR</sequence>
<dbReference type="EC" id="1.3.1.98" evidence="5 19"/>
<organism evidence="21 22">
    <name type="scientific">Geomonas terrae</name>
    <dbReference type="NCBI Taxonomy" id="2562681"/>
    <lineage>
        <taxon>Bacteria</taxon>
        <taxon>Pseudomonadati</taxon>
        <taxon>Thermodesulfobacteriota</taxon>
        <taxon>Desulfuromonadia</taxon>
        <taxon>Geobacterales</taxon>
        <taxon>Geobacteraceae</taxon>
        <taxon>Geomonas</taxon>
    </lineage>
</organism>
<comment type="caution">
    <text evidence="21">The sequence shown here is derived from an EMBL/GenBank/DDBJ whole genome shotgun (WGS) entry which is preliminary data.</text>
</comment>
<keyword evidence="22" id="KW-1185">Reference proteome</keyword>
<evidence type="ECO:0000256" key="16">
    <source>
        <dbReference type="ARBA" id="ARBA00023316"/>
    </source>
</evidence>
<evidence type="ECO:0000256" key="9">
    <source>
        <dbReference type="ARBA" id="ARBA00022630"/>
    </source>
</evidence>
<evidence type="ECO:0000256" key="19">
    <source>
        <dbReference type="HAMAP-Rule" id="MF_00037"/>
    </source>
</evidence>
<dbReference type="AlphaFoldDB" id="A0A4S1CDZ8"/>
<evidence type="ECO:0000256" key="17">
    <source>
        <dbReference type="ARBA" id="ARBA00031026"/>
    </source>
</evidence>
<comment type="function">
    <text evidence="2 19">Cell wall formation.</text>
</comment>
<gene>
    <name evidence="19 21" type="primary">murB</name>
    <name evidence="21" type="ORF">E4633_12965</name>
</gene>
<accession>A0A4S1CDZ8</accession>
<keyword evidence="10 19" id="KW-0274">FAD</keyword>
<dbReference type="GO" id="GO:0071949">
    <property type="term" value="F:FAD binding"/>
    <property type="evidence" value="ECO:0007669"/>
    <property type="project" value="InterPro"/>
</dbReference>
<dbReference type="GO" id="GO:0005829">
    <property type="term" value="C:cytosol"/>
    <property type="evidence" value="ECO:0007669"/>
    <property type="project" value="TreeGrafter"/>
</dbReference>
<evidence type="ECO:0000256" key="14">
    <source>
        <dbReference type="ARBA" id="ARBA00023002"/>
    </source>
</evidence>
<evidence type="ECO:0000256" key="12">
    <source>
        <dbReference type="ARBA" id="ARBA00022960"/>
    </source>
</evidence>
<reference evidence="21 22" key="1">
    <citation type="submission" date="2019-04" db="EMBL/GenBank/DDBJ databases">
        <title>Geobacter oryzae sp. nov., ferric-reducing bacteria isolated from paddy soil.</title>
        <authorList>
            <person name="Xu Z."/>
            <person name="Masuda Y."/>
            <person name="Itoh H."/>
            <person name="Senoo K."/>
        </authorList>
    </citation>
    <scope>NUCLEOTIDE SEQUENCE [LARGE SCALE GENOMIC DNA]</scope>
    <source>
        <strain evidence="21 22">Red111</strain>
    </source>
</reference>
<dbReference type="PANTHER" id="PTHR21071">
    <property type="entry name" value="UDP-N-ACETYLENOLPYRUVOYLGLUCOSAMINE REDUCTASE"/>
    <property type="match status" value="1"/>
</dbReference>
<dbReference type="GO" id="GO:0008360">
    <property type="term" value="P:regulation of cell shape"/>
    <property type="evidence" value="ECO:0007669"/>
    <property type="project" value="UniProtKB-KW"/>
</dbReference>
<evidence type="ECO:0000256" key="4">
    <source>
        <dbReference type="ARBA" id="ARBA00004752"/>
    </source>
</evidence>
<evidence type="ECO:0000256" key="6">
    <source>
        <dbReference type="ARBA" id="ARBA00015188"/>
    </source>
</evidence>
<dbReference type="GO" id="GO:0051301">
    <property type="term" value="P:cell division"/>
    <property type="evidence" value="ECO:0007669"/>
    <property type="project" value="UniProtKB-KW"/>
</dbReference>
<dbReference type="UniPathway" id="UPA00219"/>
<dbReference type="InterPro" id="IPR036318">
    <property type="entry name" value="FAD-bd_PCMH-like_sf"/>
</dbReference>
<evidence type="ECO:0000256" key="11">
    <source>
        <dbReference type="ARBA" id="ARBA00022857"/>
    </source>
</evidence>
<evidence type="ECO:0000256" key="5">
    <source>
        <dbReference type="ARBA" id="ARBA00012518"/>
    </source>
</evidence>
<evidence type="ECO:0000256" key="1">
    <source>
        <dbReference type="ARBA" id="ARBA00001974"/>
    </source>
</evidence>
<keyword evidence="12 19" id="KW-0133">Cell shape</keyword>
<keyword evidence="13 19" id="KW-0573">Peptidoglycan synthesis</keyword>
<dbReference type="Gene3D" id="3.90.78.10">
    <property type="entry name" value="UDP-N-acetylenolpyruvoylglucosamine reductase, C-terminal domain"/>
    <property type="match status" value="1"/>
</dbReference>
<dbReference type="EMBL" id="SRSC01000003">
    <property type="protein sequence ID" value="TGU71250.1"/>
    <property type="molecule type" value="Genomic_DNA"/>
</dbReference>
<dbReference type="InterPro" id="IPR016166">
    <property type="entry name" value="FAD-bd_PCMH"/>
</dbReference>
<feature type="domain" description="FAD-binding PCMH-type" evidence="20">
    <location>
        <begin position="27"/>
        <end position="195"/>
    </location>
</feature>
<name>A0A4S1CDZ8_9BACT</name>
<evidence type="ECO:0000256" key="18">
    <source>
        <dbReference type="ARBA" id="ARBA00048914"/>
    </source>
</evidence>
<dbReference type="InterPro" id="IPR003170">
    <property type="entry name" value="MurB"/>
</dbReference>
<evidence type="ECO:0000259" key="20">
    <source>
        <dbReference type="PROSITE" id="PS51387"/>
    </source>
</evidence>
<comment type="subcellular location">
    <subcellularLocation>
        <location evidence="3 19">Cytoplasm</location>
    </subcellularLocation>
</comment>
<protein>
    <recommendedName>
        <fullName evidence="6 19">UDP-N-acetylenolpyruvoylglucosamine reductase</fullName>
        <ecNumber evidence="5 19">1.3.1.98</ecNumber>
    </recommendedName>
    <alternativeName>
        <fullName evidence="17 19">UDP-N-acetylmuramate dehydrogenase</fullName>
    </alternativeName>
</protein>
<dbReference type="GO" id="GO:0008762">
    <property type="term" value="F:UDP-N-acetylmuramate dehydrogenase activity"/>
    <property type="evidence" value="ECO:0007669"/>
    <property type="project" value="UniProtKB-UniRule"/>
</dbReference>
<dbReference type="GO" id="GO:0009252">
    <property type="term" value="P:peptidoglycan biosynthetic process"/>
    <property type="evidence" value="ECO:0007669"/>
    <property type="project" value="UniProtKB-UniRule"/>
</dbReference>
<evidence type="ECO:0000256" key="10">
    <source>
        <dbReference type="ARBA" id="ARBA00022827"/>
    </source>
</evidence>
<dbReference type="Pfam" id="PF02873">
    <property type="entry name" value="MurB_C"/>
    <property type="match status" value="1"/>
</dbReference>
<evidence type="ECO:0000256" key="8">
    <source>
        <dbReference type="ARBA" id="ARBA00022618"/>
    </source>
</evidence>
<evidence type="ECO:0000256" key="2">
    <source>
        <dbReference type="ARBA" id="ARBA00003921"/>
    </source>
</evidence>
<evidence type="ECO:0000256" key="15">
    <source>
        <dbReference type="ARBA" id="ARBA00023306"/>
    </source>
</evidence>
<dbReference type="InterPro" id="IPR011601">
    <property type="entry name" value="MurB_C"/>
</dbReference>
<dbReference type="InterPro" id="IPR006094">
    <property type="entry name" value="Oxid_FAD_bind_N"/>
</dbReference>
<comment type="catalytic activity">
    <reaction evidence="18 19">
        <text>UDP-N-acetyl-alpha-D-muramate + NADP(+) = UDP-N-acetyl-3-O-(1-carboxyvinyl)-alpha-D-glucosamine + NADPH + H(+)</text>
        <dbReference type="Rhea" id="RHEA:12248"/>
        <dbReference type="ChEBI" id="CHEBI:15378"/>
        <dbReference type="ChEBI" id="CHEBI:57783"/>
        <dbReference type="ChEBI" id="CHEBI:58349"/>
        <dbReference type="ChEBI" id="CHEBI:68483"/>
        <dbReference type="ChEBI" id="CHEBI:70757"/>
        <dbReference type="EC" id="1.3.1.98"/>
    </reaction>
</comment>
<evidence type="ECO:0000256" key="13">
    <source>
        <dbReference type="ARBA" id="ARBA00022984"/>
    </source>
</evidence>
<feature type="active site" evidence="19">
    <location>
        <position position="313"/>
    </location>
</feature>
<comment type="similarity">
    <text evidence="19">Belongs to the MurB family.</text>
</comment>
<dbReference type="SUPFAM" id="SSF56194">
    <property type="entry name" value="Uridine diphospho-N-Acetylenolpyruvylglucosamine reductase, MurB, C-terminal domain"/>
    <property type="match status" value="1"/>
</dbReference>
<dbReference type="Proteomes" id="UP000306416">
    <property type="component" value="Unassembled WGS sequence"/>
</dbReference>
<keyword evidence="7 19" id="KW-0963">Cytoplasm</keyword>
<dbReference type="SUPFAM" id="SSF56176">
    <property type="entry name" value="FAD-binding/transporter-associated domain-like"/>
    <property type="match status" value="1"/>
</dbReference>
<dbReference type="HAMAP" id="MF_00037">
    <property type="entry name" value="MurB"/>
    <property type="match status" value="1"/>
</dbReference>
<comment type="pathway">
    <text evidence="4 19">Cell wall biogenesis; peptidoglycan biosynthesis.</text>
</comment>
<keyword evidence="9 19" id="KW-0285">Flavoprotein</keyword>
<dbReference type="GO" id="GO:0071555">
    <property type="term" value="P:cell wall organization"/>
    <property type="evidence" value="ECO:0007669"/>
    <property type="project" value="UniProtKB-KW"/>
</dbReference>
<evidence type="ECO:0000256" key="7">
    <source>
        <dbReference type="ARBA" id="ARBA00022490"/>
    </source>
</evidence>
<dbReference type="InterPro" id="IPR036635">
    <property type="entry name" value="MurB_C_sf"/>
</dbReference>
<dbReference type="NCBIfam" id="TIGR00179">
    <property type="entry name" value="murB"/>
    <property type="match status" value="1"/>
</dbReference>
<evidence type="ECO:0000256" key="3">
    <source>
        <dbReference type="ARBA" id="ARBA00004496"/>
    </source>
</evidence>
<dbReference type="Pfam" id="PF01565">
    <property type="entry name" value="FAD_binding_4"/>
    <property type="match status" value="1"/>
</dbReference>
<dbReference type="RefSeq" id="WP_135870685.1">
    <property type="nucleotide sequence ID" value="NZ_SRSC01000003.1"/>
</dbReference>
<comment type="cofactor">
    <cofactor evidence="1 19">
        <name>FAD</name>
        <dbReference type="ChEBI" id="CHEBI:57692"/>
    </cofactor>
</comment>
<keyword evidence="15 19" id="KW-0131">Cell cycle</keyword>
<keyword evidence="16 19" id="KW-0961">Cell wall biogenesis/degradation</keyword>
<feature type="active site" evidence="19">
    <location>
        <position position="171"/>
    </location>
</feature>
<evidence type="ECO:0000313" key="21">
    <source>
        <dbReference type="EMBL" id="TGU71250.1"/>
    </source>
</evidence>
<keyword evidence="8 19" id="KW-0132">Cell division</keyword>
<keyword evidence="11 19" id="KW-0521">NADP</keyword>